<dbReference type="EMBL" id="PTPZ01000002">
    <property type="protein sequence ID" value="PPZ92179.1"/>
    <property type="molecule type" value="Genomic_DNA"/>
</dbReference>
<evidence type="ECO:0000313" key="1">
    <source>
        <dbReference type="EMBL" id="PPZ92179.1"/>
    </source>
</evidence>
<reference evidence="1 2" key="1">
    <citation type="submission" date="2018-02" db="EMBL/GenBank/DDBJ databases">
        <title>Draft genome sequence of bacterial isolates from marine environment.</title>
        <authorList>
            <person name="Singh S.K."/>
            <person name="Hill R."/>
            <person name="Major S."/>
            <person name="Cai H."/>
            <person name="Li Y."/>
        </authorList>
    </citation>
    <scope>NUCLEOTIDE SEQUENCE [LARGE SCALE GENOMIC DNA]</scope>
    <source>
        <strain evidence="1 2">IMET F</strain>
    </source>
</reference>
<proteinExistence type="predicted"/>
<protein>
    <submittedName>
        <fullName evidence="1">Uncharacterized protein</fullName>
    </submittedName>
</protein>
<comment type="caution">
    <text evidence="1">The sequence shown here is derived from an EMBL/GenBank/DDBJ whole genome shotgun (WGS) entry which is preliminary data.</text>
</comment>
<accession>A0A2S7I6M5</accession>
<organism evidence="1 2">
    <name type="scientific">Cloacibacterium normanense</name>
    <dbReference type="NCBI Taxonomy" id="237258"/>
    <lineage>
        <taxon>Bacteria</taxon>
        <taxon>Pseudomonadati</taxon>
        <taxon>Bacteroidota</taxon>
        <taxon>Flavobacteriia</taxon>
        <taxon>Flavobacteriales</taxon>
        <taxon>Weeksellaceae</taxon>
    </lineage>
</organism>
<dbReference type="AlphaFoldDB" id="A0A2S7I6M5"/>
<sequence>MDTVKELVSVIETESLEQDTSNKINAYNSKFFINFIFNVYYYKYKMSFLIMQIFKKNKKLFCFI</sequence>
<name>A0A2S7I6M5_9FLAO</name>
<gene>
    <name evidence="1" type="ORF">C3729_04165</name>
</gene>
<evidence type="ECO:0000313" key="2">
    <source>
        <dbReference type="Proteomes" id="UP000238565"/>
    </source>
</evidence>
<dbReference type="Proteomes" id="UP000238565">
    <property type="component" value="Unassembled WGS sequence"/>
</dbReference>